<evidence type="ECO:0000313" key="2">
    <source>
        <dbReference type="EMBL" id="AFQ24573.1"/>
    </source>
</evidence>
<feature type="domain" description="Endospore appendages core" evidence="1">
    <location>
        <begin position="48"/>
        <end position="155"/>
    </location>
</feature>
<evidence type="ECO:0000313" key="3">
    <source>
        <dbReference type="Proteomes" id="UP000005257"/>
    </source>
</evidence>
<sequence length="158" mass="16982">MLLHLIVVKDHLKGGVVLKNKKNIGCFAPLSIICPAPCPPPPPPNPNCERVTNEFAGNFLITNNTIPSTKDASQSMILWQSDGILLISGTVSVYNSTSSTESITIQIVGATTNIFTVFPGNTISYTGKNLQSVSIINITSNPSLYLEGKYCCEFTCCL</sequence>
<reference evidence="2 3" key="1">
    <citation type="journal article" date="2013" name="Genome Announc.">
        <title>Complete Genome Sequence of Bacillus thuringiensis Serovar Israelensis Strain HD-789.</title>
        <authorList>
            <person name="Doggett N.A."/>
            <person name="Stubben C.J."/>
            <person name="Chertkov O."/>
            <person name="Bruce D.C."/>
            <person name="Detter J.C."/>
            <person name="Johnson S.L."/>
            <person name="Han C.S."/>
        </authorList>
    </citation>
    <scope>NUCLEOTIDE SEQUENCE [LARGE SCALE GENOMIC DNA]</scope>
    <source>
        <strain evidence="2 3">HD-789</strain>
    </source>
</reference>
<dbReference type="Proteomes" id="UP000005257">
    <property type="component" value="Chromosome"/>
</dbReference>
<dbReference type="EMBL" id="CP003763">
    <property type="protein sequence ID" value="AFQ24573.1"/>
    <property type="molecule type" value="Genomic_DNA"/>
</dbReference>
<protein>
    <submittedName>
        <fullName evidence="2">Group-specific protein</fullName>
    </submittedName>
</protein>
<evidence type="ECO:0000259" key="1">
    <source>
        <dbReference type="Pfam" id="PF13157"/>
    </source>
</evidence>
<dbReference type="AlphaFoldDB" id="A0A9W3JIF8"/>
<dbReference type="KEGG" id="btn:BTF1_01740"/>
<name>A0A9W3JIF8_BACTU</name>
<dbReference type="InterPro" id="IPR025055">
    <property type="entry name" value="Ena_core"/>
</dbReference>
<organism evidence="2 3">
    <name type="scientific">Bacillus thuringiensis HD-789</name>
    <dbReference type="NCBI Taxonomy" id="1217737"/>
    <lineage>
        <taxon>Bacteria</taxon>
        <taxon>Bacillati</taxon>
        <taxon>Bacillota</taxon>
        <taxon>Bacilli</taxon>
        <taxon>Bacillales</taxon>
        <taxon>Bacillaceae</taxon>
        <taxon>Bacillus</taxon>
        <taxon>Bacillus cereus group</taxon>
    </lineage>
</organism>
<dbReference type="Pfam" id="PF13157">
    <property type="entry name" value="Enas"/>
    <property type="match status" value="1"/>
</dbReference>
<accession>A0A9W3JIF8</accession>
<gene>
    <name evidence="2" type="ORF">BTF1_01740</name>
</gene>
<proteinExistence type="predicted"/>